<comment type="caution">
    <text evidence="2">The sequence shown here is derived from an EMBL/GenBank/DDBJ whole genome shotgun (WGS) entry which is preliminary data.</text>
</comment>
<dbReference type="InterPro" id="IPR019420">
    <property type="entry name" value="7TM_GPCR_serpentine_rcpt_Srbc"/>
</dbReference>
<sequence>MSPYVFYTNHLLSLFCSILTVVLSTIVLYRHVTLKTPTRQYTMIFIVVRFQILYALNTAVYCIYCIVMQQVRIPNLELTFWHGTVTFALNVATRTIEIFPAVDRIIAVSYPFAYKKTVKYNVCCCLAFSAFVFLALILCFVAYRLPQGVTAIAFNGYADEHAFYVIATTGLVFCCSHISLTIVVILKVRQFKKKMSASTSGGTAHTRKANSIVLYQMVLAVVFEVVPVFMSLFIGIVWNVQATHTVGPIETTLLAVYVFTCSILHWKKQRKTSDSS</sequence>
<reference evidence="2 3" key="1">
    <citation type="journal article" date="2015" name="Genome Biol.">
        <title>Comparative genomics of Steinernema reveals deeply conserved gene regulatory networks.</title>
        <authorList>
            <person name="Dillman A.R."/>
            <person name="Macchietto M."/>
            <person name="Porter C.F."/>
            <person name="Rogers A."/>
            <person name="Williams B."/>
            <person name="Antoshechkin I."/>
            <person name="Lee M.M."/>
            <person name="Goodwin Z."/>
            <person name="Lu X."/>
            <person name="Lewis E.E."/>
            <person name="Goodrich-Blair H."/>
            <person name="Stock S.P."/>
            <person name="Adams B.J."/>
            <person name="Sternberg P.W."/>
            <person name="Mortazavi A."/>
        </authorList>
    </citation>
    <scope>NUCLEOTIDE SEQUENCE [LARGE SCALE GENOMIC DNA]</scope>
    <source>
        <strain evidence="2 3">ALL</strain>
    </source>
</reference>
<keyword evidence="1" id="KW-0812">Transmembrane</keyword>
<reference evidence="2 3" key="2">
    <citation type="journal article" date="2019" name="G3 (Bethesda)">
        <title>Hybrid Assembly of the Genome of the Entomopathogenic Nematode Steinernema carpocapsae Identifies the X-Chromosome.</title>
        <authorList>
            <person name="Serra L."/>
            <person name="Macchietto M."/>
            <person name="Macias-Munoz A."/>
            <person name="McGill C.J."/>
            <person name="Rodriguez I.M."/>
            <person name="Rodriguez B."/>
            <person name="Murad R."/>
            <person name="Mortazavi A."/>
        </authorList>
    </citation>
    <scope>NUCLEOTIDE SEQUENCE [LARGE SCALE GENOMIC DNA]</scope>
    <source>
        <strain evidence="2 3">ALL</strain>
    </source>
</reference>
<feature type="transmembrane region" description="Helical" evidence="1">
    <location>
        <begin position="163"/>
        <end position="186"/>
    </location>
</feature>
<evidence type="ECO:0000313" key="3">
    <source>
        <dbReference type="Proteomes" id="UP000298663"/>
    </source>
</evidence>
<dbReference type="SUPFAM" id="SSF81321">
    <property type="entry name" value="Family A G protein-coupled receptor-like"/>
    <property type="match status" value="1"/>
</dbReference>
<feature type="transmembrane region" description="Helical" evidence="1">
    <location>
        <begin position="120"/>
        <end position="143"/>
    </location>
</feature>
<organism evidence="2 3">
    <name type="scientific">Steinernema carpocapsae</name>
    <name type="common">Entomopathogenic nematode</name>
    <dbReference type="NCBI Taxonomy" id="34508"/>
    <lineage>
        <taxon>Eukaryota</taxon>
        <taxon>Metazoa</taxon>
        <taxon>Ecdysozoa</taxon>
        <taxon>Nematoda</taxon>
        <taxon>Chromadorea</taxon>
        <taxon>Rhabditida</taxon>
        <taxon>Tylenchina</taxon>
        <taxon>Panagrolaimomorpha</taxon>
        <taxon>Strongyloidoidea</taxon>
        <taxon>Steinernematidae</taxon>
        <taxon>Steinernema</taxon>
    </lineage>
</organism>
<feature type="transmembrane region" description="Helical" evidence="1">
    <location>
        <begin position="79"/>
        <end position="99"/>
    </location>
</feature>
<accession>A0A4U5N2A9</accession>
<dbReference type="AlphaFoldDB" id="A0A4U5N2A9"/>
<evidence type="ECO:0000313" key="2">
    <source>
        <dbReference type="EMBL" id="TKR76431.1"/>
    </source>
</evidence>
<protein>
    <recommendedName>
        <fullName evidence="4">G-protein coupled receptors family 1 profile domain-containing protein</fullName>
    </recommendedName>
</protein>
<proteinExistence type="predicted"/>
<feature type="transmembrane region" description="Helical" evidence="1">
    <location>
        <begin position="246"/>
        <end position="266"/>
    </location>
</feature>
<keyword evidence="3" id="KW-1185">Reference proteome</keyword>
<keyword evidence="1" id="KW-1133">Transmembrane helix</keyword>
<evidence type="ECO:0008006" key="4">
    <source>
        <dbReference type="Google" id="ProtNLM"/>
    </source>
</evidence>
<dbReference type="Proteomes" id="UP000298663">
    <property type="component" value="Unassembled WGS sequence"/>
</dbReference>
<feature type="transmembrane region" description="Helical" evidence="1">
    <location>
        <begin position="217"/>
        <end position="240"/>
    </location>
</feature>
<dbReference type="EMBL" id="AZBU02000005">
    <property type="protein sequence ID" value="TKR76431.1"/>
    <property type="molecule type" value="Genomic_DNA"/>
</dbReference>
<feature type="transmembrane region" description="Helical" evidence="1">
    <location>
        <begin position="41"/>
        <end position="67"/>
    </location>
</feature>
<feature type="transmembrane region" description="Helical" evidence="1">
    <location>
        <begin position="6"/>
        <end position="29"/>
    </location>
</feature>
<evidence type="ECO:0000256" key="1">
    <source>
        <dbReference type="SAM" id="Phobius"/>
    </source>
</evidence>
<keyword evidence="1" id="KW-0472">Membrane</keyword>
<gene>
    <name evidence="2" type="ORF">L596_017569</name>
</gene>
<name>A0A4U5N2A9_STECR</name>
<dbReference type="Pfam" id="PF10316">
    <property type="entry name" value="7TM_GPCR_Srbc"/>
    <property type="match status" value="1"/>
</dbReference>